<dbReference type="EMBL" id="FOAN01000007">
    <property type="protein sequence ID" value="SEM12284.1"/>
    <property type="molecule type" value="Genomic_DNA"/>
</dbReference>
<feature type="transmembrane region" description="Helical" evidence="1">
    <location>
        <begin position="53"/>
        <end position="75"/>
    </location>
</feature>
<evidence type="ECO:0000256" key="1">
    <source>
        <dbReference type="SAM" id="Phobius"/>
    </source>
</evidence>
<evidence type="ECO:0000313" key="2">
    <source>
        <dbReference type="EMBL" id="SEM12284.1"/>
    </source>
</evidence>
<sequence>MQSYLLAAGVLMILIGIAHSVIGEILIFRQRRAGAIVPLLAPPPLRERHLRILWANWHLCSVLGWGLAALLIVIAGSPDLPTYAPSIRIIAIATLAGSLLVLYATRGRHPGWLGLLVAAGLAWLGQSAA</sequence>
<accession>A0A1H7VTA9</accession>
<evidence type="ECO:0000313" key="3">
    <source>
        <dbReference type="Proteomes" id="UP000199664"/>
    </source>
</evidence>
<dbReference type="RefSeq" id="WP_208862339.1">
    <property type="nucleotide sequence ID" value="NZ_FOAN01000007.1"/>
</dbReference>
<reference evidence="3" key="1">
    <citation type="submission" date="2016-10" db="EMBL/GenBank/DDBJ databases">
        <authorList>
            <person name="Varghese N."/>
            <person name="Submissions S."/>
        </authorList>
    </citation>
    <scope>NUCLEOTIDE SEQUENCE [LARGE SCALE GENOMIC DNA]</scope>
    <source>
        <strain evidence="3">LMG 26383,CCUG 61248,R- 45681</strain>
    </source>
</reference>
<keyword evidence="1" id="KW-1133">Transmembrane helix</keyword>
<dbReference type="AlphaFoldDB" id="A0A1H7VTA9"/>
<feature type="transmembrane region" description="Helical" evidence="1">
    <location>
        <begin position="6"/>
        <end position="28"/>
    </location>
</feature>
<protein>
    <submittedName>
        <fullName evidence="2">Uncharacterized protein</fullName>
    </submittedName>
</protein>
<proteinExistence type="predicted"/>
<dbReference type="Proteomes" id="UP000199664">
    <property type="component" value="Unassembled WGS sequence"/>
</dbReference>
<feature type="transmembrane region" description="Helical" evidence="1">
    <location>
        <begin position="87"/>
        <end position="104"/>
    </location>
</feature>
<keyword evidence="3" id="KW-1185">Reference proteome</keyword>
<organism evidence="2 3">
    <name type="scientific">Bosea lupini</name>
    <dbReference type="NCBI Taxonomy" id="1036779"/>
    <lineage>
        <taxon>Bacteria</taxon>
        <taxon>Pseudomonadati</taxon>
        <taxon>Pseudomonadota</taxon>
        <taxon>Alphaproteobacteria</taxon>
        <taxon>Hyphomicrobiales</taxon>
        <taxon>Boseaceae</taxon>
        <taxon>Bosea</taxon>
    </lineage>
</organism>
<feature type="transmembrane region" description="Helical" evidence="1">
    <location>
        <begin position="111"/>
        <end position="128"/>
    </location>
</feature>
<keyword evidence="1" id="KW-0472">Membrane</keyword>
<name>A0A1H7VTA9_9HYPH</name>
<gene>
    <name evidence="2" type="ORF">SAMN04515666_107247</name>
</gene>
<keyword evidence="1" id="KW-0812">Transmembrane</keyword>